<evidence type="ECO:0000256" key="11">
    <source>
        <dbReference type="ARBA" id="ARBA00023203"/>
    </source>
</evidence>
<dbReference type="SMART" id="SM00750">
    <property type="entry name" value="KIND"/>
    <property type="match status" value="1"/>
</dbReference>
<dbReference type="Pfam" id="PF16474">
    <property type="entry name" value="KIND"/>
    <property type="match status" value="1"/>
</dbReference>
<keyword evidence="13" id="KW-0968">Cytoplasmic vesicle</keyword>
<reference evidence="15" key="1">
    <citation type="submission" date="2020-11" db="EMBL/GenBank/DDBJ databases">
        <authorList>
            <person name="Tran Van P."/>
        </authorList>
    </citation>
    <scope>NUCLEOTIDE SEQUENCE</scope>
</reference>
<feature type="domain" description="KIND" evidence="14">
    <location>
        <begin position="18"/>
        <end position="192"/>
    </location>
</feature>
<dbReference type="GO" id="GO:0008017">
    <property type="term" value="F:microtubule binding"/>
    <property type="evidence" value="ECO:0007669"/>
    <property type="project" value="TreeGrafter"/>
</dbReference>
<keyword evidence="9" id="KW-0653">Protein transport</keyword>
<dbReference type="PANTHER" id="PTHR21345:SF3">
    <property type="entry name" value="PROTEIN SPIRE"/>
    <property type="match status" value="1"/>
</dbReference>
<keyword evidence="7" id="KW-0963">Cytoplasm</keyword>
<dbReference type="GO" id="GO:0048193">
    <property type="term" value="P:Golgi vesicle transport"/>
    <property type="evidence" value="ECO:0007669"/>
    <property type="project" value="TreeGrafter"/>
</dbReference>
<dbReference type="AlphaFoldDB" id="A0A7R9KQK0"/>
<evidence type="ECO:0000256" key="3">
    <source>
        <dbReference type="ARBA" id="ARBA00004413"/>
    </source>
</evidence>
<comment type="subcellular location">
    <subcellularLocation>
        <location evidence="3">Cell membrane</location>
        <topology evidence="3">Peripheral membrane protein</topology>
        <orientation evidence="3">Cytoplasmic side</orientation>
    </subcellularLocation>
    <subcellularLocation>
        <location evidence="2">Cytoplasm</location>
        <location evidence="2">Cytoskeleton</location>
    </subcellularLocation>
    <subcellularLocation>
        <location evidence="1">Cytoplasmic vesicle membrane</location>
        <topology evidence="1">Peripheral membrane protein</topology>
        <orientation evidence="1">Cytoplasmic side</orientation>
    </subcellularLocation>
</comment>
<dbReference type="GO" id="GO:0040038">
    <property type="term" value="P:polar body extrusion after meiotic divisions"/>
    <property type="evidence" value="ECO:0007669"/>
    <property type="project" value="TreeGrafter"/>
</dbReference>
<evidence type="ECO:0000256" key="5">
    <source>
        <dbReference type="ARBA" id="ARBA00022448"/>
    </source>
</evidence>
<evidence type="ECO:0000313" key="15">
    <source>
        <dbReference type="EMBL" id="CAD7627545.1"/>
    </source>
</evidence>
<dbReference type="GO" id="GO:0036089">
    <property type="term" value="P:cleavage furrow formation"/>
    <property type="evidence" value="ECO:0007669"/>
    <property type="project" value="TreeGrafter"/>
</dbReference>
<evidence type="ECO:0000256" key="13">
    <source>
        <dbReference type="ARBA" id="ARBA00023329"/>
    </source>
</evidence>
<dbReference type="GO" id="GO:0030659">
    <property type="term" value="C:cytoplasmic vesicle membrane"/>
    <property type="evidence" value="ECO:0007669"/>
    <property type="project" value="UniProtKB-SubCell"/>
</dbReference>
<keyword evidence="12" id="KW-0206">Cytoskeleton</keyword>
<keyword evidence="10" id="KW-0472">Membrane</keyword>
<dbReference type="GO" id="GO:0051639">
    <property type="term" value="P:actin filament network formation"/>
    <property type="evidence" value="ECO:0007669"/>
    <property type="project" value="TreeGrafter"/>
</dbReference>
<dbReference type="GO" id="GO:0030041">
    <property type="term" value="P:actin filament polymerization"/>
    <property type="evidence" value="ECO:0007669"/>
    <property type="project" value="TreeGrafter"/>
</dbReference>
<evidence type="ECO:0000256" key="2">
    <source>
        <dbReference type="ARBA" id="ARBA00004245"/>
    </source>
</evidence>
<feature type="non-terminal residue" evidence="15">
    <location>
        <position position="294"/>
    </location>
</feature>
<dbReference type="GO" id="GO:0005938">
    <property type="term" value="C:cell cortex"/>
    <property type="evidence" value="ECO:0007669"/>
    <property type="project" value="TreeGrafter"/>
</dbReference>
<dbReference type="GO" id="GO:0051295">
    <property type="term" value="P:establishment of meiotic spindle localization"/>
    <property type="evidence" value="ECO:0007669"/>
    <property type="project" value="TreeGrafter"/>
</dbReference>
<evidence type="ECO:0000256" key="8">
    <source>
        <dbReference type="ARBA" id="ARBA00022737"/>
    </source>
</evidence>
<accession>A0A7R9KQK0</accession>
<keyword evidence="8" id="KW-0677">Repeat</keyword>
<dbReference type="Proteomes" id="UP000759131">
    <property type="component" value="Unassembled WGS sequence"/>
</dbReference>
<dbReference type="PROSITE" id="PS51377">
    <property type="entry name" value="KIND"/>
    <property type="match status" value="1"/>
</dbReference>
<keyword evidence="16" id="KW-1185">Reference proteome</keyword>
<name>A0A7R9KQK0_9ACAR</name>
<sequence>MPGMKMPEICALDEDNCLSLDAILRAFHCGTKEEQTWALIHQSIAALKEELMQTNDNYSFLKPNTLYIKNNGKVDVKSWRDISTERPQPVSVTTLVSSIGSIIYKALDYGADEDEEIIISQSLEKAFERMTEDTDEEMDDEGICNDSFCEKSLHHLLDELLNRCRERMIDSTDISEHYRQVCRALVAEAIEMSTFLNQITIGTQELKKSHRIDNEEVENIHVEVWAHLWMKVMRQLRVGVSLSHIDRREAENRNQKEYELTPFEMLLDDINSKRYSLKKVVLPKRVEKDARNLI</sequence>
<gene>
    <name evidence="15" type="ORF">OSB1V03_LOCUS7971</name>
</gene>
<dbReference type="GO" id="GO:0003779">
    <property type="term" value="F:actin binding"/>
    <property type="evidence" value="ECO:0007669"/>
    <property type="project" value="UniProtKB-KW"/>
</dbReference>
<dbReference type="EMBL" id="CAJPIZ010004824">
    <property type="protein sequence ID" value="CAG2107975.1"/>
    <property type="molecule type" value="Genomic_DNA"/>
</dbReference>
<proteinExistence type="inferred from homology"/>
<protein>
    <recommendedName>
        <fullName evidence="14">KIND domain-containing protein</fullName>
    </recommendedName>
</protein>
<dbReference type="GO" id="GO:0005856">
    <property type="term" value="C:cytoskeleton"/>
    <property type="evidence" value="ECO:0007669"/>
    <property type="project" value="UniProtKB-SubCell"/>
</dbReference>
<dbReference type="OrthoDB" id="10043757at2759"/>
<evidence type="ECO:0000256" key="12">
    <source>
        <dbReference type="ARBA" id="ARBA00023212"/>
    </source>
</evidence>
<evidence type="ECO:0000259" key="14">
    <source>
        <dbReference type="PROSITE" id="PS51377"/>
    </source>
</evidence>
<dbReference type="GO" id="GO:0015031">
    <property type="term" value="P:protein transport"/>
    <property type="evidence" value="ECO:0007669"/>
    <property type="project" value="UniProtKB-KW"/>
</dbReference>
<evidence type="ECO:0000256" key="10">
    <source>
        <dbReference type="ARBA" id="ARBA00023136"/>
    </source>
</evidence>
<keyword evidence="11" id="KW-0009">Actin-binding</keyword>
<evidence type="ECO:0000256" key="6">
    <source>
        <dbReference type="ARBA" id="ARBA00022475"/>
    </source>
</evidence>
<dbReference type="PANTHER" id="PTHR21345">
    <property type="entry name" value="SPIRE"/>
    <property type="match status" value="1"/>
</dbReference>
<dbReference type="EMBL" id="OC859399">
    <property type="protein sequence ID" value="CAD7627545.1"/>
    <property type="molecule type" value="Genomic_DNA"/>
</dbReference>
<evidence type="ECO:0000256" key="1">
    <source>
        <dbReference type="ARBA" id="ARBA00004180"/>
    </source>
</evidence>
<keyword evidence="5" id="KW-0813">Transport</keyword>
<dbReference type="InterPro" id="IPR029901">
    <property type="entry name" value="Spire"/>
</dbReference>
<organism evidence="15">
    <name type="scientific">Medioppia subpectinata</name>
    <dbReference type="NCBI Taxonomy" id="1979941"/>
    <lineage>
        <taxon>Eukaryota</taxon>
        <taxon>Metazoa</taxon>
        <taxon>Ecdysozoa</taxon>
        <taxon>Arthropoda</taxon>
        <taxon>Chelicerata</taxon>
        <taxon>Arachnida</taxon>
        <taxon>Acari</taxon>
        <taxon>Acariformes</taxon>
        <taxon>Sarcoptiformes</taxon>
        <taxon>Oribatida</taxon>
        <taxon>Brachypylina</taxon>
        <taxon>Oppioidea</taxon>
        <taxon>Oppiidae</taxon>
        <taxon>Medioppia</taxon>
    </lineage>
</organism>
<evidence type="ECO:0000313" key="16">
    <source>
        <dbReference type="Proteomes" id="UP000759131"/>
    </source>
</evidence>
<dbReference type="GO" id="GO:0045010">
    <property type="term" value="P:actin nucleation"/>
    <property type="evidence" value="ECO:0007669"/>
    <property type="project" value="InterPro"/>
</dbReference>
<evidence type="ECO:0000256" key="7">
    <source>
        <dbReference type="ARBA" id="ARBA00022490"/>
    </source>
</evidence>
<dbReference type="GO" id="GO:0005886">
    <property type="term" value="C:plasma membrane"/>
    <property type="evidence" value="ECO:0007669"/>
    <property type="project" value="UniProtKB-SubCell"/>
</dbReference>
<comment type="similarity">
    <text evidence="4">Belongs to the spire family.</text>
</comment>
<evidence type="ECO:0000256" key="9">
    <source>
        <dbReference type="ARBA" id="ARBA00022927"/>
    </source>
</evidence>
<evidence type="ECO:0000256" key="4">
    <source>
        <dbReference type="ARBA" id="ARBA00010956"/>
    </source>
</evidence>
<keyword evidence="6" id="KW-1003">Cell membrane</keyword>
<dbReference type="Gene3D" id="1.10.510.10">
    <property type="entry name" value="Transferase(Phosphotransferase) domain 1"/>
    <property type="match status" value="1"/>
</dbReference>
<dbReference type="InterPro" id="IPR011019">
    <property type="entry name" value="KIND_dom"/>
</dbReference>